<evidence type="ECO:0000259" key="5">
    <source>
        <dbReference type="PROSITE" id="PS50893"/>
    </source>
</evidence>
<dbReference type="SMART" id="SM00382">
    <property type="entry name" value="AAA"/>
    <property type="match status" value="1"/>
</dbReference>
<feature type="domain" description="ABC transporter" evidence="5">
    <location>
        <begin position="8"/>
        <end position="237"/>
    </location>
</feature>
<evidence type="ECO:0000256" key="1">
    <source>
        <dbReference type="ARBA" id="ARBA00005417"/>
    </source>
</evidence>
<evidence type="ECO:0000313" key="7">
    <source>
        <dbReference type="Proteomes" id="UP001620597"/>
    </source>
</evidence>
<protein>
    <submittedName>
        <fullName evidence="6">ABC transporter ATP-binding protein</fullName>
    </submittedName>
</protein>
<gene>
    <name evidence="6" type="ORF">WG929_09110</name>
</gene>
<evidence type="ECO:0000256" key="2">
    <source>
        <dbReference type="ARBA" id="ARBA00022448"/>
    </source>
</evidence>
<name>A0ABW8NHW7_9GAMM</name>
<dbReference type="Proteomes" id="UP001620597">
    <property type="component" value="Unassembled WGS sequence"/>
</dbReference>
<organism evidence="6 7">
    <name type="scientific">Oceanobacter antarcticus</name>
    <dbReference type="NCBI Taxonomy" id="3133425"/>
    <lineage>
        <taxon>Bacteria</taxon>
        <taxon>Pseudomonadati</taxon>
        <taxon>Pseudomonadota</taxon>
        <taxon>Gammaproteobacteria</taxon>
        <taxon>Oceanospirillales</taxon>
        <taxon>Oceanospirillaceae</taxon>
        <taxon>Oceanobacter</taxon>
    </lineage>
</organism>
<dbReference type="EMBL" id="JBBKTX010000009">
    <property type="protein sequence ID" value="MFK4752562.1"/>
    <property type="molecule type" value="Genomic_DNA"/>
</dbReference>
<comment type="similarity">
    <text evidence="1">Belongs to the ABC transporter superfamily.</text>
</comment>
<dbReference type="Gene3D" id="3.40.50.300">
    <property type="entry name" value="P-loop containing nucleotide triphosphate hydrolases"/>
    <property type="match status" value="1"/>
</dbReference>
<reference evidence="6 7" key="1">
    <citation type="submission" date="2024-03" db="EMBL/GenBank/DDBJ databases">
        <title>High-quality draft genome sequence of Oceanobacter sp. wDCs-4.</title>
        <authorList>
            <person name="Dong C."/>
        </authorList>
    </citation>
    <scope>NUCLEOTIDE SEQUENCE [LARGE SCALE GENOMIC DNA]</scope>
    <source>
        <strain evidence="7">wDCs-4</strain>
    </source>
</reference>
<dbReference type="PANTHER" id="PTHR24220:SF689">
    <property type="entry name" value="LIPOPROTEIN-RELEASING SYSTEM ATP-BINDING PROTEIN LOLD"/>
    <property type="match status" value="1"/>
</dbReference>
<sequence>MNNSVAVLIAKGLRKTYTSGPQSVTVWKDVDIELAAGETLAIVGSSGSGKTTLLNVLGGLDSLDEGQVLLAGEDVHALGEAARTRLRNQSIGFVYQFHHLLPEFSALENVMLPQLLAGIATPLAEQRALECLERLGMASRRDHKPSELSGGERQRTAIARAIVNRPRLVLMDEPTGNLDQQTAAQVEAVMLELIEQVDTAFVLVTHDESLARRMNRCLRLKGQTLVPVEVDAVVASA</sequence>
<dbReference type="InterPro" id="IPR017911">
    <property type="entry name" value="MacB-like_ATP-bd"/>
</dbReference>
<dbReference type="InterPro" id="IPR003439">
    <property type="entry name" value="ABC_transporter-like_ATP-bd"/>
</dbReference>
<dbReference type="PROSITE" id="PS50893">
    <property type="entry name" value="ABC_TRANSPORTER_2"/>
    <property type="match status" value="1"/>
</dbReference>
<dbReference type="PANTHER" id="PTHR24220">
    <property type="entry name" value="IMPORT ATP-BINDING PROTEIN"/>
    <property type="match status" value="1"/>
</dbReference>
<dbReference type="InterPro" id="IPR027417">
    <property type="entry name" value="P-loop_NTPase"/>
</dbReference>
<keyword evidence="3" id="KW-0547">Nucleotide-binding</keyword>
<dbReference type="CDD" id="cd03255">
    <property type="entry name" value="ABC_MJ0796_LolCDE_FtsE"/>
    <property type="match status" value="1"/>
</dbReference>
<comment type="caution">
    <text evidence="6">The sequence shown here is derived from an EMBL/GenBank/DDBJ whole genome shotgun (WGS) entry which is preliminary data.</text>
</comment>
<evidence type="ECO:0000256" key="3">
    <source>
        <dbReference type="ARBA" id="ARBA00022741"/>
    </source>
</evidence>
<dbReference type="SUPFAM" id="SSF52540">
    <property type="entry name" value="P-loop containing nucleoside triphosphate hydrolases"/>
    <property type="match status" value="1"/>
</dbReference>
<dbReference type="InterPro" id="IPR003593">
    <property type="entry name" value="AAA+_ATPase"/>
</dbReference>
<accession>A0ABW8NHW7</accession>
<keyword evidence="7" id="KW-1185">Reference proteome</keyword>
<dbReference type="InterPro" id="IPR015854">
    <property type="entry name" value="ABC_transpr_LolD-like"/>
</dbReference>
<keyword evidence="2" id="KW-0813">Transport</keyword>
<dbReference type="GO" id="GO:0005524">
    <property type="term" value="F:ATP binding"/>
    <property type="evidence" value="ECO:0007669"/>
    <property type="project" value="UniProtKB-KW"/>
</dbReference>
<evidence type="ECO:0000313" key="6">
    <source>
        <dbReference type="EMBL" id="MFK4752562.1"/>
    </source>
</evidence>
<proteinExistence type="inferred from homology"/>
<keyword evidence="4 6" id="KW-0067">ATP-binding</keyword>
<dbReference type="Pfam" id="PF00005">
    <property type="entry name" value="ABC_tran"/>
    <property type="match status" value="1"/>
</dbReference>
<dbReference type="RefSeq" id="WP_416205783.1">
    <property type="nucleotide sequence ID" value="NZ_JBBKTX010000009.1"/>
</dbReference>
<evidence type="ECO:0000256" key="4">
    <source>
        <dbReference type="ARBA" id="ARBA00022840"/>
    </source>
</evidence>